<protein>
    <recommendedName>
        <fullName evidence="3">Twin-arginine translocation pathway signal</fullName>
    </recommendedName>
</protein>
<evidence type="ECO:0000313" key="1">
    <source>
        <dbReference type="EMBL" id="PHZ86616.1"/>
    </source>
</evidence>
<dbReference type="Pfam" id="PF13618">
    <property type="entry name" value="Gluconate_2-dh3"/>
    <property type="match status" value="1"/>
</dbReference>
<evidence type="ECO:0008006" key="3">
    <source>
        <dbReference type="Google" id="ProtNLM"/>
    </source>
</evidence>
<comment type="caution">
    <text evidence="1">The sequence shown here is derived from an EMBL/GenBank/DDBJ whole genome shotgun (WGS) entry which is preliminary data.</text>
</comment>
<dbReference type="OrthoDB" id="6385145at2"/>
<dbReference type="InParanoid" id="A0A2G4YYT6"/>
<organism evidence="1 2">
    <name type="scientific">Paremcibacter congregatus</name>
    <dbReference type="NCBI Taxonomy" id="2043170"/>
    <lineage>
        <taxon>Bacteria</taxon>
        <taxon>Pseudomonadati</taxon>
        <taxon>Pseudomonadota</taxon>
        <taxon>Alphaproteobacteria</taxon>
        <taxon>Emcibacterales</taxon>
        <taxon>Emcibacteraceae</taxon>
        <taxon>Paremcibacter</taxon>
    </lineage>
</organism>
<dbReference type="Proteomes" id="UP000229730">
    <property type="component" value="Unassembled WGS sequence"/>
</dbReference>
<name>A0A2G4YYT6_9PROT</name>
<accession>A0A2G4YYT6</accession>
<gene>
    <name evidence="1" type="ORF">CRD36_01695</name>
</gene>
<dbReference type="AlphaFoldDB" id="A0A2G4YYT6"/>
<evidence type="ECO:0000313" key="2">
    <source>
        <dbReference type="Proteomes" id="UP000229730"/>
    </source>
</evidence>
<keyword evidence="2" id="KW-1185">Reference proteome</keyword>
<dbReference type="InterPro" id="IPR006311">
    <property type="entry name" value="TAT_signal"/>
</dbReference>
<dbReference type="PROSITE" id="PS51318">
    <property type="entry name" value="TAT"/>
    <property type="match status" value="1"/>
</dbReference>
<dbReference type="InterPro" id="IPR027056">
    <property type="entry name" value="Gluconate_2DH_su3"/>
</dbReference>
<proteinExistence type="predicted"/>
<sequence>MRMKSLDRRDVLKRMTGLMGGGLSASVASGILSGVGPAQAAAFALQTDKHTLKAADMAVLAELADRIIPDTDTPGARAAGVPAYIHLMVSEWYYDDERVRFIAGLKSIDQLSRDHTGKAFLQASEEDRHDLMVRMDRAAAGKSPADNFFLEIKQLTLIGYFTSQIGAEEELRYEAVPGPYEGCVPLSKIGRAWAT</sequence>
<reference evidence="1 2" key="1">
    <citation type="submission" date="2017-10" db="EMBL/GenBank/DDBJ databases">
        <title>Frigbacter circumglobatus gen. nov. sp. nov., isolated from sediment cultured in situ.</title>
        <authorList>
            <person name="Zhao Z."/>
        </authorList>
    </citation>
    <scope>NUCLEOTIDE SEQUENCE [LARGE SCALE GENOMIC DNA]</scope>
    <source>
        <strain evidence="1 2">ZYL</strain>
    </source>
</reference>
<dbReference type="EMBL" id="PDEM01000007">
    <property type="protein sequence ID" value="PHZ86616.1"/>
    <property type="molecule type" value="Genomic_DNA"/>
</dbReference>